<sequence length="702" mass="74611">MHQQRPVGMRPVAALFPSLASAASPAHVGGYCNPILLDTLADAATAQVEELNPQGLSTLLWSLARAQHHHGPLTSAVCRLAAPRLRAFSDMQLSNLMWALGMLKCQERQLLVRAARVLAARVRLRRQQQAQGQLQQAQQGGQQQAQQQQGRLAQERLQQRRPLATAGPAARGATGQHPPPQQQQQQQQQLGSLSQRDEDSARTEGGQQQQQQEQQLDLPAAGVACTGPPHGAVHGREPQQQRQEAQELVSADGGSSCGAVSGAMTSRVRHPRHEGETAGTQWHPPPASSDENDTPLAAQPQALEPLPCSVHANSSSSSTHSSCEGTPSASSSGVGDGADRPHQDSTVSAAAAAPATAAVATTPPRSTPSSSPPPVTAANAARDSPPALPDTSLRQRILQSIRPHRLQHDSQLPQLQAPRPPPRNPCSSTATAATAPRSPASRSYFGSNFDDDDDDDDVTSVRLVHRGDVDTISSTTSVRRRTATSAYDIHATEDDSVSTAFGTAGDAAPSPLDHAKSMAKLLWSFAQCGMYNPNLYRMLTQELRPLLHLLTPHEITQVLWALSYYGHRCPDLLDAAAAAVMARLPSFCAWDGAGVAWAYGKLAHPRRDLMLALQHHAAVMVPYRRPCLYRLAWACAQLQVPLSEPLVRQLQALRYEDAAAAAAAGGGAAEAVTAQGTAVSPAKVPAAAAGGTSVLRDVQQQR</sequence>
<feature type="compositionally biased region" description="Low complexity" evidence="1">
    <location>
        <begin position="159"/>
        <end position="189"/>
    </location>
</feature>
<dbReference type="PANTHER" id="PTHR21228:SF40">
    <property type="entry name" value="LD45607P"/>
    <property type="match status" value="1"/>
</dbReference>
<reference evidence="2 3" key="1">
    <citation type="journal article" date="2021" name="Sci. Rep.">
        <title>Genome sequencing of the multicellular alga Astrephomene provides insights into convergent evolution of germ-soma differentiation.</title>
        <authorList>
            <person name="Yamashita S."/>
            <person name="Yamamoto K."/>
            <person name="Matsuzaki R."/>
            <person name="Suzuki S."/>
            <person name="Yamaguchi H."/>
            <person name="Hirooka S."/>
            <person name="Minakuchi Y."/>
            <person name="Miyagishima S."/>
            <person name="Kawachi M."/>
            <person name="Toyoda A."/>
            <person name="Nozaki H."/>
        </authorList>
    </citation>
    <scope>NUCLEOTIDE SEQUENCE [LARGE SCALE GENOMIC DNA]</scope>
    <source>
        <strain evidence="2 3">NIES-4017</strain>
    </source>
</reference>
<dbReference type="GO" id="GO:0035770">
    <property type="term" value="C:ribonucleoprotein granule"/>
    <property type="evidence" value="ECO:0007669"/>
    <property type="project" value="TreeGrafter"/>
</dbReference>
<dbReference type="EMBL" id="BMAR01000005">
    <property type="protein sequence ID" value="GFR43354.1"/>
    <property type="molecule type" value="Genomic_DNA"/>
</dbReference>
<dbReference type="GO" id="GO:0009507">
    <property type="term" value="C:chloroplast"/>
    <property type="evidence" value="ECO:0007669"/>
    <property type="project" value="GOC"/>
</dbReference>
<dbReference type="PANTHER" id="PTHR21228">
    <property type="entry name" value="FAST LEU-RICH DOMAIN-CONTAINING"/>
    <property type="match status" value="1"/>
</dbReference>
<dbReference type="Proteomes" id="UP001054857">
    <property type="component" value="Unassembled WGS sequence"/>
</dbReference>
<feature type="compositionally biased region" description="Low complexity" evidence="1">
    <location>
        <begin position="345"/>
        <end position="369"/>
    </location>
</feature>
<organism evidence="2 3">
    <name type="scientific">Astrephomene gubernaculifera</name>
    <dbReference type="NCBI Taxonomy" id="47775"/>
    <lineage>
        <taxon>Eukaryota</taxon>
        <taxon>Viridiplantae</taxon>
        <taxon>Chlorophyta</taxon>
        <taxon>core chlorophytes</taxon>
        <taxon>Chlorophyceae</taxon>
        <taxon>CS clade</taxon>
        <taxon>Chlamydomonadales</taxon>
        <taxon>Astrephomenaceae</taxon>
        <taxon>Astrephomene</taxon>
    </lineage>
</organism>
<feature type="region of interest" description="Disordered" evidence="1">
    <location>
        <begin position="140"/>
        <end position="295"/>
    </location>
</feature>
<accession>A0AAD3HJ79</accession>
<evidence type="ECO:0000313" key="3">
    <source>
        <dbReference type="Proteomes" id="UP001054857"/>
    </source>
</evidence>
<dbReference type="AlphaFoldDB" id="A0AAD3HJ79"/>
<feature type="compositionally biased region" description="Low complexity" evidence="1">
    <location>
        <begin position="204"/>
        <end position="215"/>
    </location>
</feature>
<evidence type="ECO:0000256" key="1">
    <source>
        <dbReference type="SAM" id="MobiDB-lite"/>
    </source>
</evidence>
<evidence type="ECO:0000313" key="2">
    <source>
        <dbReference type="EMBL" id="GFR43354.1"/>
    </source>
</evidence>
<dbReference type="InterPro" id="IPR050870">
    <property type="entry name" value="FAST_kinase"/>
</dbReference>
<comment type="caution">
    <text evidence="2">The sequence shown here is derived from an EMBL/GenBank/DDBJ whole genome shotgun (WGS) entry which is preliminary data.</text>
</comment>
<proteinExistence type="predicted"/>
<gene>
    <name evidence="2" type="ORF">Agub_g4425</name>
</gene>
<dbReference type="GO" id="GO:0005759">
    <property type="term" value="C:mitochondrial matrix"/>
    <property type="evidence" value="ECO:0007669"/>
    <property type="project" value="TreeGrafter"/>
</dbReference>
<dbReference type="GO" id="GO:0000963">
    <property type="term" value="P:mitochondrial RNA processing"/>
    <property type="evidence" value="ECO:0007669"/>
    <property type="project" value="TreeGrafter"/>
</dbReference>
<protein>
    <submittedName>
        <fullName evidence="2">Uncharacterized protein</fullName>
    </submittedName>
</protein>
<keyword evidence="3" id="KW-1185">Reference proteome</keyword>
<dbReference type="GO" id="GO:1901259">
    <property type="term" value="P:chloroplast rRNA processing"/>
    <property type="evidence" value="ECO:0007669"/>
    <property type="project" value="TreeGrafter"/>
</dbReference>
<feature type="compositionally biased region" description="Low complexity" evidence="1">
    <location>
        <begin position="425"/>
        <end position="443"/>
    </location>
</feature>
<feature type="region of interest" description="Disordered" evidence="1">
    <location>
        <begin position="307"/>
        <end position="390"/>
    </location>
</feature>
<feature type="region of interest" description="Disordered" evidence="1">
    <location>
        <begin position="404"/>
        <end position="455"/>
    </location>
</feature>
<dbReference type="GO" id="GO:0044528">
    <property type="term" value="P:regulation of mitochondrial mRNA stability"/>
    <property type="evidence" value="ECO:0007669"/>
    <property type="project" value="TreeGrafter"/>
</dbReference>
<feature type="compositionally biased region" description="Low complexity" evidence="1">
    <location>
        <begin position="314"/>
        <end position="333"/>
    </location>
</feature>
<feature type="compositionally biased region" description="Low complexity" evidence="1">
    <location>
        <begin position="140"/>
        <end position="152"/>
    </location>
</feature>
<dbReference type="GO" id="GO:0003723">
    <property type="term" value="F:RNA binding"/>
    <property type="evidence" value="ECO:0007669"/>
    <property type="project" value="TreeGrafter"/>
</dbReference>
<name>A0AAD3HJ79_9CHLO</name>